<dbReference type="PANTHER" id="PTHR32361:SF26">
    <property type="entry name" value="FAD-BINDING 8 DOMAIN-CONTAINING PROTEIN-RELATED"/>
    <property type="match status" value="1"/>
</dbReference>
<evidence type="ECO:0000313" key="11">
    <source>
        <dbReference type="EMBL" id="THC93594.1"/>
    </source>
</evidence>
<reference evidence="11 12" key="1">
    <citation type="submission" date="2019-03" db="EMBL/GenBank/DDBJ databases">
        <title>The genome sequence of a newly discovered highly antifungal drug resistant Aspergillus species, Aspergillus tanneri NIH 1004.</title>
        <authorList>
            <person name="Mounaud S."/>
            <person name="Singh I."/>
            <person name="Joardar V."/>
            <person name="Pakala S."/>
            <person name="Pakala S."/>
            <person name="Venepally P."/>
            <person name="Hoover J."/>
            <person name="Nierman W."/>
            <person name="Chung J."/>
            <person name="Losada L."/>
        </authorList>
    </citation>
    <scope>NUCLEOTIDE SEQUENCE [LARGE SCALE GENOMIC DNA]</scope>
    <source>
        <strain evidence="11 12">NIH1004</strain>
    </source>
</reference>
<dbReference type="InterPro" id="IPR039261">
    <property type="entry name" value="FNR_nucleotide-bd"/>
</dbReference>
<evidence type="ECO:0000256" key="4">
    <source>
        <dbReference type="ARBA" id="ARBA00022448"/>
    </source>
</evidence>
<dbReference type="InterPro" id="IPR017938">
    <property type="entry name" value="Riboflavin_synthase-like_b-brl"/>
</dbReference>
<dbReference type="Proteomes" id="UP000308092">
    <property type="component" value="Unassembled WGS sequence"/>
</dbReference>
<reference evidence="10 13" key="2">
    <citation type="submission" date="2019-08" db="EMBL/GenBank/DDBJ databases">
        <title>The genome sequence of a newly discovered highly antifungal drug resistant Aspergillus species, Aspergillus tanneri NIH 1004.</title>
        <authorList>
            <person name="Mounaud S."/>
            <person name="Singh I."/>
            <person name="Joardar V."/>
            <person name="Pakala S."/>
            <person name="Pakala S."/>
            <person name="Venepally P."/>
            <person name="Chung J.K."/>
            <person name="Losada L."/>
            <person name="Nierman W.C."/>
        </authorList>
    </citation>
    <scope>NUCLEOTIDE SEQUENCE [LARGE SCALE GENOMIC DNA]</scope>
    <source>
        <strain evidence="10 13">NIH1004</strain>
    </source>
</reference>
<name>A0A4V3UP37_9EURO</name>
<comment type="subcellular location">
    <subcellularLocation>
        <location evidence="1">Cell membrane</location>
        <topology evidence="1">Multi-pass membrane protein</topology>
    </subcellularLocation>
</comment>
<gene>
    <name evidence="10" type="ORF">ATNIH1004_011525</name>
    <name evidence="11" type="ORF">EYZ11_006947</name>
</gene>
<dbReference type="OrthoDB" id="4494341at2759"/>
<dbReference type="AlphaFoldDB" id="A0A4V3UP37"/>
<keyword evidence="6" id="KW-0249">Electron transport</keyword>
<dbReference type="InterPro" id="IPR017927">
    <property type="entry name" value="FAD-bd_FR_type"/>
</dbReference>
<dbReference type="CDD" id="cd06186">
    <property type="entry name" value="NOX_Duox_like_FAD_NADP"/>
    <property type="match status" value="1"/>
</dbReference>
<dbReference type="SUPFAM" id="SSF63380">
    <property type="entry name" value="Riboflavin synthase domain-like"/>
    <property type="match status" value="1"/>
</dbReference>
<keyword evidence="7" id="KW-0560">Oxidoreductase</keyword>
<dbReference type="GO" id="GO:0006879">
    <property type="term" value="P:intracellular iron ion homeostasis"/>
    <property type="evidence" value="ECO:0007669"/>
    <property type="project" value="TreeGrafter"/>
</dbReference>
<evidence type="ECO:0000256" key="5">
    <source>
        <dbReference type="ARBA" id="ARBA00022475"/>
    </source>
</evidence>
<dbReference type="GO" id="GO:0005886">
    <property type="term" value="C:plasma membrane"/>
    <property type="evidence" value="ECO:0007669"/>
    <property type="project" value="UniProtKB-SubCell"/>
</dbReference>
<dbReference type="InterPro" id="IPR013121">
    <property type="entry name" value="Fe_red_NAD-bd_6"/>
</dbReference>
<evidence type="ECO:0000256" key="2">
    <source>
        <dbReference type="ARBA" id="ARBA00006278"/>
    </source>
</evidence>
<dbReference type="EMBL" id="SOSA01000256">
    <property type="protein sequence ID" value="THC93594.1"/>
    <property type="molecule type" value="Genomic_DNA"/>
</dbReference>
<dbReference type="Proteomes" id="UP000324241">
    <property type="component" value="Unassembled WGS sequence"/>
</dbReference>
<dbReference type="PANTHER" id="PTHR32361">
    <property type="entry name" value="FERRIC/CUPRIC REDUCTASE TRANSMEMBRANE COMPONENT"/>
    <property type="match status" value="1"/>
</dbReference>
<dbReference type="Gene3D" id="3.40.50.80">
    <property type="entry name" value="Nucleotide-binding domain of ferredoxin-NADP reductase (FNR) module"/>
    <property type="match status" value="1"/>
</dbReference>
<evidence type="ECO:0000256" key="8">
    <source>
        <dbReference type="ARBA" id="ARBA00048483"/>
    </source>
</evidence>
<accession>A0A4V3UP37</accession>
<comment type="catalytic activity">
    <reaction evidence="8">
        <text>2 a Fe(II)-siderophore + NADP(+) + H(+) = 2 a Fe(III)-siderophore + NADPH</text>
        <dbReference type="Rhea" id="RHEA:28795"/>
        <dbReference type="Rhea" id="RHEA-COMP:11342"/>
        <dbReference type="Rhea" id="RHEA-COMP:11344"/>
        <dbReference type="ChEBI" id="CHEBI:15378"/>
        <dbReference type="ChEBI" id="CHEBI:29033"/>
        <dbReference type="ChEBI" id="CHEBI:29034"/>
        <dbReference type="ChEBI" id="CHEBI:57783"/>
        <dbReference type="ChEBI" id="CHEBI:58349"/>
        <dbReference type="EC" id="1.16.1.9"/>
    </reaction>
</comment>
<keyword evidence="5" id="KW-1003">Cell membrane</keyword>
<dbReference type="STRING" id="1220188.A0A4V3UP37"/>
<dbReference type="SUPFAM" id="SSF52343">
    <property type="entry name" value="Ferredoxin reductase-like, C-terminal NADP-linked domain"/>
    <property type="match status" value="1"/>
</dbReference>
<dbReference type="RefSeq" id="XP_033421942.1">
    <property type="nucleotide sequence ID" value="XM_033576087.1"/>
</dbReference>
<feature type="domain" description="FAD-binding FR-type" evidence="9">
    <location>
        <begin position="17"/>
        <end position="129"/>
    </location>
</feature>
<protein>
    <recommendedName>
        <fullName evidence="3">ferric-chelate reductase (NADPH)</fullName>
        <ecNumber evidence="3">1.16.1.9</ecNumber>
    </recommendedName>
</protein>
<sequence>MQLSTFLYRNGILPPRPSPRASVVTRKQSKSESDSVGAPIKIRVVLSRPLRVKAGQYINLWIPSVSLWSWVQTHPFMVTSWAPVEQDILELFVQTRHGLTKRLHALAALEGSASFSTFITGPHGSSEPVSQYESVLVIASDFGIAGTVSYIKQLVYRYNTTTSQVLRVHLVWQVQTLDIAIAAQPFLNSLLDEDIPDDDTSHARERETSGKRRRQHVLEMSFYLQSKEDKKNEKLFGKHNRATVHRGMPNYEEIISAEVSGDHIAKLSSTREERGEMLIMGEYIVMRNPYPR</sequence>
<evidence type="ECO:0000313" key="12">
    <source>
        <dbReference type="Proteomes" id="UP000308092"/>
    </source>
</evidence>
<comment type="similarity">
    <text evidence="2">Belongs to the ferric reductase (FRE) family.</text>
</comment>
<dbReference type="GO" id="GO:0052851">
    <property type="term" value="F:ferric-chelate reductase (NADPH) activity"/>
    <property type="evidence" value="ECO:0007669"/>
    <property type="project" value="UniProtKB-EC"/>
</dbReference>
<dbReference type="Pfam" id="PF08022">
    <property type="entry name" value="FAD_binding_8"/>
    <property type="match status" value="1"/>
</dbReference>
<dbReference type="EC" id="1.16.1.9" evidence="3"/>
<evidence type="ECO:0000313" key="10">
    <source>
        <dbReference type="EMBL" id="KAA8642580.1"/>
    </source>
</evidence>
<evidence type="ECO:0000259" key="9">
    <source>
        <dbReference type="PROSITE" id="PS51384"/>
    </source>
</evidence>
<comment type="caution">
    <text evidence="11">The sequence shown here is derived from an EMBL/GenBank/DDBJ whole genome shotgun (WGS) entry which is preliminary data.</text>
</comment>
<organism evidence="11 12">
    <name type="scientific">Aspergillus tanneri</name>
    <dbReference type="NCBI Taxonomy" id="1220188"/>
    <lineage>
        <taxon>Eukaryota</taxon>
        <taxon>Fungi</taxon>
        <taxon>Dikarya</taxon>
        <taxon>Ascomycota</taxon>
        <taxon>Pezizomycotina</taxon>
        <taxon>Eurotiomycetes</taxon>
        <taxon>Eurotiomycetidae</taxon>
        <taxon>Eurotiales</taxon>
        <taxon>Aspergillaceae</taxon>
        <taxon>Aspergillus</taxon>
        <taxon>Aspergillus subgen. Circumdati</taxon>
    </lineage>
</organism>
<keyword evidence="5" id="KW-0472">Membrane</keyword>
<evidence type="ECO:0000256" key="1">
    <source>
        <dbReference type="ARBA" id="ARBA00004651"/>
    </source>
</evidence>
<evidence type="ECO:0000313" key="13">
    <source>
        <dbReference type="Proteomes" id="UP000324241"/>
    </source>
</evidence>
<dbReference type="Pfam" id="PF08030">
    <property type="entry name" value="NAD_binding_6"/>
    <property type="match status" value="1"/>
</dbReference>
<evidence type="ECO:0000256" key="7">
    <source>
        <dbReference type="ARBA" id="ARBA00023002"/>
    </source>
</evidence>
<dbReference type="GeneID" id="54334226"/>
<evidence type="ECO:0000256" key="3">
    <source>
        <dbReference type="ARBA" id="ARBA00012668"/>
    </source>
</evidence>
<dbReference type="InterPro" id="IPR013112">
    <property type="entry name" value="FAD-bd_8"/>
</dbReference>
<dbReference type="InterPro" id="IPR051410">
    <property type="entry name" value="Ferric/Cupric_Reductase"/>
</dbReference>
<dbReference type="PROSITE" id="PS51384">
    <property type="entry name" value="FAD_FR"/>
    <property type="match status" value="1"/>
</dbReference>
<evidence type="ECO:0000256" key="6">
    <source>
        <dbReference type="ARBA" id="ARBA00022982"/>
    </source>
</evidence>
<dbReference type="VEuPathDB" id="FungiDB:EYZ11_006947"/>
<keyword evidence="4" id="KW-0813">Transport</keyword>
<dbReference type="GO" id="GO:0006826">
    <property type="term" value="P:iron ion transport"/>
    <property type="evidence" value="ECO:0007669"/>
    <property type="project" value="TreeGrafter"/>
</dbReference>
<dbReference type="EMBL" id="QUQM01000008">
    <property type="protein sequence ID" value="KAA8642580.1"/>
    <property type="molecule type" value="Genomic_DNA"/>
</dbReference>
<keyword evidence="12" id="KW-1185">Reference proteome</keyword>
<proteinExistence type="inferred from homology"/>
<dbReference type="GO" id="GO:0015677">
    <property type="term" value="P:copper ion import"/>
    <property type="evidence" value="ECO:0007669"/>
    <property type="project" value="TreeGrafter"/>
</dbReference>